<evidence type="ECO:0000313" key="3">
    <source>
        <dbReference type="Proteomes" id="UP000652761"/>
    </source>
</evidence>
<keyword evidence="3" id="KW-1185">Reference proteome</keyword>
<name>A0A843VPR8_COLES</name>
<evidence type="ECO:0000256" key="1">
    <source>
        <dbReference type="SAM" id="MobiDB-lite"/>
    </source>
</evidence>
<reference evidence="2" key="1">
    <citation type="submission" date="2017-07" db="EMBL/GenBank/DDBJ databases">
        <title>Taro Niue Genome Assembly and Annotation.</title>
        <authorList>
            <person name="Atibalentja N."/>
            <person name="Keating K."/>
            <person name="Fields C.J."/>
        </authorList>
    </citation>
    <scope>NUCLEOTIDE SEQUENCE</scope>
    <source>
        <strain evidence="2">Niue_2</strain>
        <tissue evidence="2">Leaf</tissue>
    </source>
</reference>
<protein>
    <submittedName>
        <fullName evidence="2">Uncharacterized protein</fullName>
    </submittedName>
</protein>
<dbReference type="Proteomes" id="UP000652761">
    <property type="component" value="Unassembled WGS sequence"/>
</dbReference>
<feature type="non-terminal residue" evidence="2">
    <location>
        <position position="1"/>
    </location>
</feature>
<sequence length="243" mass="26540">LASTSGRRGGVNVQTWTPSLTQASSDVDVNLSDLHAQQSCCLLKQGMATHWGMSPNGSKALDLEIYCNKEEAEAKEKASPSSPRRGDHPGTWRKAILKTMAGRGRRGAQSRRYEQNRKLKNFVKGLKPSVRTRLLELDSRTLGELLGVTTHQEKGSGSLPEGEATPKEKPLESQQSTVASSIEKPECTQCGKRHDEVHSARRFTDRDIGARVAGNDRDNVATGVVSDMALLEETVETDSERGD</sequence>
<evidence type="ECO:0000313" key="2">
    <source>
        <dbReference type="EMBL" id="MQL93289.1"/>
    </source>
</evidence>
<dbReference type="EMBL" id="NMUH01001543">
    <property type="protein sequence ID" value="MQL93289.1"/>
    <property type="molecule type" value="Genomic_DNA"/>
</dbReference>
<comment type="caution">
    <text evidence="2">The sequence shown here is derived from an EMBL/GenBank/DDBJ whole genome shotgun (WGS) entry which is preliminary data.</text>
</comment>
<gene>
    <name evidence="2" type="ORF">Taro_025935</name>
</gene>
<feature type="region of interest" description="Disordered" evidence="1">
    <location>
        <begin position="148"/>
        <end position="197"/>
    </location>
</feature>
<dbReference type="AlphaFoldDB" id="A0A843VPR8"/>
<organism evidence="2 3">
    <name type="scientific">Colocasia esculenta</name>
    <name type="common">Wild taro</name>
    <name type="synonym">Arum esculentum</name>
    <dbReference type="NCBI Taxonomy" id="4460"/>
    <lineage>
        <taxon>Eukaryota</taxon>
        <taxon>Viridiplantae</taxon>
        <taxon>Streptophyta</taxon>
        <taxon>Embryophyta</taxon>
        <taxon>Tracheophyta</taxon>
        <taxon>Spermatophyta</taxon>
        <taxon>Magnoliopsida</taxon>
        <taxon>Liliopsida</taxon>
        <taxon>Araceae</taxon>
        <taxon>Aroideae</taxon>
        <taxon>Colocasieae</taxon>
        <taxon>Colocasia</taxon>
    </lineage>
</organism>
<proteinExistence type="predicted"/>
<accession>A0A843VPR8</accession>